<feature type="compositionally biased region" description="Low complexity" evidence="1">
    <location>
        <begin position="339"/>
        <end position="349"/>
    </location>
</feature>
<keyword evidence="3" id="KW-1185">Reference proteome</keyword>
<evidence type="ECO:0000256" key="1">
    <source>
        <dbReference type="SAM" id="MobiDB-lite"/>
    </source>
</evidence>
<dbReference type="InterPro" id="IPR025447">
    <property type="entry name" value="DUF4192"/>
</dbReference>
<feature type="compositionally biased region" description="Acidic residues" evidence="1">
    <location>
        <begin position="350"/>
        <end position="360"/>
    </location>
</feature>
<evidence type="ECO:0000313" key="3">
    <source>
        <dbReference type="Proteomes" id="UP001500665"/>
    </source>
</evidence>
<gene>
    <name evidence="2" type="ORF">GCM10009550_60280</name>
</gene>
<accession>A0ABN1RU48</accession>
<sequence>MNDSRLGDPRRGSAPLVIRDAADLVSAVPYMLGFHPSDSLVAVGCGGPRGSCALRYDLSLPPSGTLHLAEVLAFHGFKTAMLAGYGPRERVVPAVEPAVRALLASGIRVHETVRVHQGRFWPDVLDDGEGRPLTATPLAAHAVLNGLVALPGRECLAATIAPLPDPVREHALHETSLVGAEVAVDQGLALVRALAAELERGDPPPSMPRIARLAVALTEIRVRDEAWVRIDPASLPAHLEFWRHVLRRTAPSLLAPPAALFAYCALLSGEGGLANLALDLALEADPAYSMALLLRQAIASGMHPASLAIGLTPEELADSYRDPPELRPALFDAPPPPSGARGRAGSVETEQGEETGDEGA</sequence>
<dbReference type="Pfam" id="PF13830">
    <property type="entry name" value="DUF4192"/>
    <property type="match status" value="1"/>
</dbReference>
<dbReference type="EMBL" id="BAAAHH010000031">
    <property type="protein sequence ID" value="GAA0963836.1"/>
    <property type="molecule type" value="Genomic_DNA"/>
</dbReference>
<organism evidence="2 3">
    <name type="scientific">Actinocorallia libanotica</name>
    <dbReference type="NCBI Taxonomy" id="46162"/>
    <lineage>
        <taxon>Bacteria</taxon>
        <taxon>Bacillati</taxon>
        <taxon>Actinomycetota</taxon>
        <taxon>Actinomycetes</taxon>
        <taxon>Streptosporangiales</taxon>
        <taxon>Thermomonosporaceae</taxon>
        <taxon>Actinocorallia</taxon>
    </lineage>
</organism>
<dbReference type="Proteomes" id="UP001500665">
    <property type="component" value="Unassembled WGS sequence"/>
</dbReference>
<comment type="caution">
    <text evidence="2">The sequence shown here is derived from an EMBL/GenBank/DDBJ whole genome shotgun (WGS) entry which is preliminary data.</text>
</comment>
<evidence type="ECO:0000313" key="2">
    <source>
        <dbReference type="EMBL" id="GAA0963836.1"/>
    </source>
</evidence>
<reference evidence="2 3" key="1">
    <citation type="journal article" date="2019" name="Int. J. Syst. Evol. Microbiol.">
        <title>The Global Catalogue of Microorganisms (GCM) 10K type strain sequencing project: providing services to taxonomists for standard genome sequencing and annotation.</title>
        <authorList>
            <consortium name="The Broad Institute Genomics Platform"/>
            <consortium name="The Broad Institute Genome Sequencing Center for Infectious Disease"/>
            <person name="Wu L."/>
            <person name="Ma J."/>
        </authorList>
    </citation>
    <scope>NUCLEOTIDE SEQUENCE [LARGE SCALE GENOMIC DNA]</scope>
    <source>
        <strain evidence="2 3">JCM 10696</strain>
    </source>
</reference>
<feature type="region of interest" description="Disordered" evidence="1">
    <location>
        <begin position="318"/>
        <end position="360"/>
    </location>
</feature>
<name>A0ABN1RU48_9ACTN</name>
<dbReference type="RefSeq" id="WP_344244436.1">
    <property type="nucleotide sequence ID" value="NZ_BAAAHH010000031.1"/>
</dbReference>
<evidence type="ECO:0008006" key="4">
    <source>
        <dbReference type="Google" id="ProtNLM"/>
    </source>
</evidence>
<protein>
    <recommendedName>
        <fullName evidence="4">DUF4192 domain-containing protein</fullName>
    </recommendedName>
</protein>
<proteinExistence type="predicted"/>